<feature type="region of interest" description="Disordered" evidence="1">
    <location>
        <begin position="182"/>
        <end position="255"/>
    </location>
</feature>
<name>A0AAV7U7G0_PLEWA</name>
<keyword evidence="3" id="KW-1185">Reference proteome</keyword>
<dbReference type="Proteomes" id="UP001066276">
    <property type="component" value="Chromosome 3_1"/>
</dbReference>
<evidence type="ECO:0000313" key="2">
    <source>
        <dbReference type="EMBL" id="KAJ1183728.1"/>
    </source>
</evidence>
<protein>
    <submittedName>
        <fullName evidence="2">Uncharacterized protein</fullName>
    </submittedName>
</protein>
<dbReference type="AlphaFoldDB" id="A0AAV7U7G0"/>
<sequence>MDSVDGDTDAIAVGTQAMEGADGDTDAIAVATQAMDGMDGDTDAIAVGTQAKDDVDGDTDAIAVGNQAVDGVDGDTDAIAVGTYGMGVPRAWGWCLGCGWWYQCYSCWYPGCGWWYLGCEWWDGTQDGNTQDVDGHSCWYVDHEWWSYAMEGGTQTYGASTTGEKGNCRGVFLRLSTAPRSLMRPASRMERERDGKEPVDPAGAELGTTDQERQPPTNPPTEHGPSARAQLGTTDQERQPPPTRPLSMDLQQEPS</sequence>
<dbReference type="EMBL" id="JANPWB010000005">
    <property type="protein sequence ID" value="KAJ1183728.1"/>
    <property type="molecule type" value="Genomic_DNA"/>
</dbReference>
<accession>A0AAV7U7G0</accession>
<reference evidence="2" key="1">
    <citation type="journal article" date="2022" name="bioRxiv">
        <title>Sequencing and chromosome-scale assembly of the giantPleurodeles waltlgenome.</title>
        <authorList>
            <person name="Brown T."/>
            <person name="Elewa A."/>
            <person name="Iarovenko S."/>
            <person name="Subramanian E."/>
            <person name="Araus A.J."/>
            <person name="Petzold A."/>
            <person name="Susuki M."/>
            <person name="Suzuki K.-i.T."/>
            <person name="Hayashi T."/>
            <person name="Toyoda A."/>
            <person name="Oliveira C."/>
            <person name="Osipova E."/>
            <person name="Leigh N.D."/>
            <person name="Simon A."/>
            <person name="Yun M.H."/>
        </authorList>
    </citation>
    <scope>NUCLEOTIDE SEQUENCE</scope>
    <source>
        <strain evidence="2">20211129_DDA</strain>
        <tissue evidence="2">Liver</tissue>
    </source>
</reference>
<feature type="compositionally biased region" description="Basic and acidic residues" evidence="1">
    <location>
        <begin position="187"/>
        <end position="199"/>
    </location>
</feature>
<gene>
    <name evidence="2" type="ORF">NDU88_000542</name>
</gene>
<proteinExistence type="predicted"/>
<organism evidence="2 3">
    <name type="scientific">Pleurodeles waltl</name>
    <name type="common">Iberian ribbed newt</name>
    <dbReference type="NCBI Taxonomy" id="8319"/>
    <lineage>
        <taxon>Eukaryota</taxon>
        <taxon>Metazoa</taxon>
        <taxon>Chordata</taxon>
        <taxon>Craniata</taxon>
        <taxon>Vertebrata</taxon>
        <taxon>Euteleostomi</taxon>
        <taxon>Amphibia</taxon>
        <taxon>Batrachia</taxon>
        <taxon>Caudata</taxon>
        <taxon>Salamandroidea</taxon>
        <taxon>Salamandridae</taxon>
        <taxon>Pleurodelinae</taxon>
        <taxon>Pleurodeles</taxon>
    </lineage>
</organism>
<comment type="caution">
    <text evidence="2">The sequence shown here is derived from an EMBL/GenBank/DDBJ whole genome shotgun (WGS) entry which is preliminary data.</text>
</comment>
<evidence type="ECO:0000313" key="3">
    <source>
        <dbReference type="Proteomes" id="UP001066276"/>
    </source>
</evidence>
<evidence type="ECO:0000256" key="1">
    <source>
        <dbReference type="SAM" id="MobiDB-lite"/>
    </source>
</evidence>